<dbReference type="InParanoid" id="A0A316VP00"/>
<dbReference type="Gene3D" id="3.90.180.10">
    <property type="entry name" value="Medium-chain alcohol dehydrogenases, catalytic domain"/>
    <property type="match status" value="1"/>
</dbReference>
<protein>
    <submittedName>
        <fullName evidence="8">GroES-like protein</fullName>
    </submittedName>
</protein>
<gene>
    <name evidence="8" type="ORF">FA14DRAFT_115902</name>
</gene>
<proteinExistence type="inferred from homology"/>
<dbReference type="AlphaFoldDB" id="A0A316VP00"/>
<dbReference type="SUPFAM" id="SSF50129">
    <property type="entry name" value="GroES-like"/>
    <property type="match status" value="1"/>
</dbReference>
<dbReference type="GO" id="GO:0016491">
    <property type="term" value="F:oxidoreductase activity"/>
    <property type="evidence" value="ECO:0007669"/>
    <property type="project" value="UniProtKB-KW"/>
</dbReference>
<dbReference type="SUPFAM" id="SSF51735">
    <property type="entry name" value="NAD(P)-binding Rossmann-fold domains"/>
    <property type="match status" value="1"/>
</dbReference>
<feature type="non-terminal residue" evidence="8">
    <location>
        <position position="319"/>
    </location>
</feature>
<comment type="similarity">
    <text evidence="2">Belongs to the zinc-containing alcohol dehydrogenase family. Quinone oxidoreductase subfamily.</text>
</comment>
<keyword evidence="6" id="KW-0496">Mitochondrion</keyword>
<evidence type="ECO:0000256" key="1">
    <source>
        <dbReference type="ARBA" id="ARBA00004173"/>
    </source>
</evidence>
<evidence type="ECO:0000256" key="4">
    <source>
        <dbReference type="ARBA" id="ARBA00022946"/>
    </source>
</evidence>
<evidence type="ECO:0000313" key="9">
    <source>
        <dbReference type="Proteomes" id="UP000245771"/>
    </source>
</evidence>
<dbReference type="RefSeq" id="XP_025358153.1">
    <property type="nucleotide sequence ID" value="XM_025496139.1"/>
</dbReference>
<sequence>QGLIYKENGDPRGKLEGHVWDIDTKNLKEGEIFVKIGHASVNPADFNVIQGVYPAKPEKQKLPGIEEEVWIGGNEGFGVVEKLSENGDLNGLKRGDWVIFSKPQIGTWRSGLICNANDVIKIPNRKESQITPYMASTLQVNPATAYRMLHDFHQLDPKKDVIVQNAANSAVGQAVAQIASRKLKVASINFIRSNAYSEELQKAFDSYSKGDESCKAYLFSYEHLADRNSGLKERIKTILGDRQIKLGLNAVCGQANADMAKLMSTNSTLITYGAMSRQPLTVPAGLIIFQNMAIRGFMMNKWYAQNGLKEREELLKTLV</sequence>
<evidence type="ECO:0000256" key="2">
    <source>
        <dbReference type="ARBA" id="ARBA00010371"/>
    </source>
</evidence>
<name>A0A316VP00_9BASI</name>
<dbReference type="Gene3D" id="3.40.50.720">
    <property type="entry name" value="NAD(P)-binding Rossmann-like Domain"/>
    <property type="match status" value="1"/>
</dbReference>
<keyword evidence="5" id="KW-0560">Oxidoreductase</keyword>
<dbReference type="PANTHER" id="PTHR43981">
    <property type="entry name" value="ENOYL-[ACYL-CARRIER-PROTEIN] REDUCTASE, MITOCHONDRIAL"/>
    <property type="match status" value="1"/>
</dbReference>
<evidence type="ECO:0000259" key="7">
    <source>
        <dbReference type="Pfam" id="PF08240"/>
    </source>
</evidence>
<keyword evidence="4" id="KW-0809">Transit peptide</keyword>
<dbReference type="FunCoup" id="A0A316VP00">
    <property type="interactions" value="282"/>
</dbReference>
<comment type="subcellular location">
    <subcellularLocation>
        <location evidence="1">Mitochondrion</location>
    </subcellularLocation>
</comment>
<dbReference type="PANTHER" id="PTHR43981:SF2">
    <property type="entry name" value="ENOYL-[ACYL-CARRIER-PROTEIN] REDUCTASE, MITOCHONDRIAL"/>
    <property type="match status" value="1"/>
</dbReference>
<reference evidence="8 9" key="1">
    <citation type="journal article" date="2018" name="Mol. Biol. Evol.">
        <title>Broad Genomic Sampling Reveals a Smut Pathogenic Ancestry of the Fungal Clade Ustilaginomycotina.</title>
        <authorList>
            <person name="Kijpornyongpan T."/>
            <person name="Mondo S.J."/>
            <person name="Barry K."/>
            <person name="Sandor L."/>
            <person name="Lee J."/>
            <person name="Lipzen A."/>
            <person name="Pangilinan J."/>
            <person name="LaButti K."/>
            <person name="Hainaut M."/>
            <person name="Henrissat B."/>
            <person name="Grigoriev I.V."/>
            <person name="Spatafora J.W."/>
            <person name="Aime M.C."/>
        </authorList>
    </citation>
    <scope>NUCLEOTIDE SEQUENCE [LARGE SCALE GENOMIC DNA]</scope>
    <source>
        <strain evidence="8 9">MCA 3882</strain>
    </source>
</reference>
<keyword evidence="3" id="KW-0521">NADP</keyword>
<dbReference type="GeneID" id="37017920"/>
<organism evidence="8 9">
    <name type="scientific">Meira miltonrushii</name>
    <dbReference type="NCBI Taxonomy" id="1280837"/>
    <lineage>
        <taxon>Eukaryota</taxon>
        <taxon>Fungi</taxon>
        <taxon>Dikarya</taxon>
        <taxon>Basidiomycota</taxon>
        <taxon>Ustilaginomycotina</taxon>
        <taxon>Exobasidiomycetes</taxon>
        <taxon>Exobasidiales</taxon>
        <taxon>Brachybasidiaceae</taxon>
        <taxon>Meira</taxon>
    </lineage>
</organism>
<dbReference type="InterPro" id="IPR051034">
    <property type="entry name" value="Mito_Enoyl-ACP_Reductase"/>
</dbReference>
<dbReference type="CDD" id="cd08290">
    <property type="entry name" value="ETR"/>
    <property type="match status" value="1"/>
</dbReference>
<feature type="domain" description="Alcohol dehydrogenase-like N-terminal" evidence="7">
    <location>
        <begin position="29"/>
        <end position="101"/>
    </location>
</feature>
<evidence type="ECO:0000256" key="3">
    <source>
        <dbReference type="ARBA" id="ARBA00022857"/>
    </source>
</evidence>
<evidence type="ECO:0000313" key="8">
    <source>
        <dbReference type="EMBL" id="PWN37851.1"/>
    </source>
</evidence>
<dbReference type="GO" id="GO:0005739">
    <property type="term" value="C:mitochondrion"/>
    <property type="evidence" value="ECO:0007669"/>
    <property type="project" value="UniProtKB-SubCell"/>
</dbReference>
<dbReference type="OrthoDB" id="7482721at2759"/>
<dbReference type="Pfam" id="PF08240">
    <property type="entry name" value="ADH_N"/>
    <property type="match status" value="1"/>
</dbReference>
<dbReference type="InterPro" id="IPR011032">
    <property type="entry name" value="GroES-like_sf"/>
</dbReference>
<dbReference type="STRING" id="1280837.A0A316VP00"/>
<dbReference type="InterPro" id="IPR036291">
    <property type="entry name" value="NAD(P)-bd_dom_sf"/>
</dbReference>
<accession>A0A316VP00</accession>
<dbReference type="Proteomes" id="UP000245771">
    <property type="component" value="Unassembled WGS sequence"/>
</dbReference>
<keyword evidence="9" id="KW-1185">Reference proteome</keyword>
<dbReference type="GO" id="GO:0006631">
    <property type="term" value="P:fatty acid metabolic process"/>
    <property type="evidence" value="ECO:0007669"/>
    <property type="project" value="TreeGrafter"/>
</dbReference>
<feature type="non-terminal residue" evidence="8">
    <location>
        <position position="1"/>
    </location>
</feature>
<dbReference type="EMBL" id="KZ819602">
    <property type="protein sequence ID" value="PWN37851.1"/>
    <property type="molecule type" value="Genomic_DNA"/>
</dbReference>
<dbReference type="InterPro" id="IPR013154">
    <property type="entry name" value="ADH-like_N"/>
</dbReference>
<evidence type="ECO:0000256" key="6">
    <source>
        <dbReference type="ARBA" id="ARBA00023128"/>
    </source>
</evidence>
<evidence type="ECO:0000256" key="5">
    <source>
        <dbReference type="ARBA" id="ARBA00023002"/>
    </source>
</evidence>